<feature type="binding site" description="axial binding residue" evidence="9">
    <location>
        <position position="452"/>
    </location>
    <ligand>
        <name>heme</name>
        <dbReference type="ChEBI" id="CHEBI:30413"/>
    </ligand>
    <ligandPart>
        <name>Fe</name>
        <dbReference type="ChEBI" id="CHEBI:18248"/>
    </ligandPart>
</feature>
<dbReference type="InterPro" id="IPR017972">
    <property type="entry name" value="Cyt_P450_CS"/>
</dbReference>
<evidence type="ECO:0000256" key="3">
    <source>
        <dbReference type="ARBA" id="ARBA00010617"/>
    </source>
</evidence>
<evidence type="ECO:0000256" key="9">
    <source>
        <dbReference type="PIRSR" id="PIRSR602401-1"/>
    </source>
</evidence>
<evidence type="ECO:0000256" key="4">
    <source>
        <dbReference type="ARBA" id="ARBA00022617"/>
    </source>
</evidence>
<gene>
    <name evidence="12" type="ORF">EDB92DRAFT_1802480</name>
</gene>
<evidence type="ECO:0000256" key="5">
    <source>
        <dbReference type="ARBA" id="ARBA00022723"/>
    </source>
</evidence>
<keyword evidence="6 10" id="KW-0560">Oxidoreductase</keyword>
<dbReference type="Pfam" id="PF00067">
    <property type="entry name" value="p450"/>
    <property type="match status" value="1"/>
</dbReference>
<dbReference type="PANTHER" id="PTHR46300:SF7">
    <property type="entry name" value="P450, PUTATIVE (EUROFUNG)-RELATED"/>
    <property type="match status" value="1"/>
</dbReference>
<organism evidence="12 13">
    <name type="scientific">Lactarius akahatsu</name>
    <dbReference type="NCBI Taxonomy" id="416441"/>
    <lineage>
        <taxon>Eukaryota</taxon>
        <taxon>Fungi</taxon>
        <taxon>Dikarya</taxon>
        <taxon>Basidiomycota</taxon>
        <taxon>Agaricomycotina</taxon>
        <taxon>Agaricomycetes</taxon>
        <taxon>Russulales</taxon>
        <taxon>Russulaceae</taxon>
        <taxon>Lactarius</taxon>
    </lineage>
</organism>
<keyword evidence="11" id="KW-1133">Transmembrane helix</keyword>
<evidence type="ECO:0000256" key="8">
    <source>
        <dbReference type="ARBA" id="ARBA00023033"/>
    </source>
</evidence>
<keyword evidence="5 9" id="KW-0479">Metal-binding</keyword>
<dbReference type="InterPro" id="IPR002401">
    <property type="entry name" value="Cyt_P450_E_grp-I"/>
</dbReference>
<keyword evidence="13" id="KW-1185">Reference proteome</keyword>
<comment type="cofactor">
    <cofactor evidence="1 9">
        <name>heme</name>
        <dbReference type="ChEBI" id="CHEBI:30413"/>
    </cofactor>
</comment>
<evidence type="ECO:0000256" key="7">
    <source>
        <dbReference type="ARBA" id="ARBA00023004"/>
    </source>
</evidence>
<comment type="caution">
    <text evidence="12">The sequence shown here is derived from an EMBL/GenBank/DDBJ whole genome shotgun (WGS) entry which is preliminary data.</text>
</comment>
<comment type="similarity">
    <text evidence="3 10">Belongs to the cytochrome P450 family.</text>
</comment>
<dbReference type="PROSITE" id="PS00086">
    <property type="entry name" value="CYTOCHROME_P450"/>
    <property type="match status" value="1"/>
</dbReference>
<dbReference type="GO" id="GO:0020037">
    <property type="term" value="F:heme binding"/>
    <property type="evidence" value="ECO:0007669"/>
    <property type="project" value="InterPro"/>
</dbReference>
<feature type="transmembrane region" description="Helical" evidence="11">
    <location>
        <begin position="17"/>
        <end position="35"/>
    </location>
</feature>
<accession>A0AAD4QAV6</accession>
<proteinExistence type="inferred from homology"/>
<dbReference type="Proteomes" id="UP001201163">
    <property type="component" value="Unassembled WGS sequence"/>
</dbReference>
<dbReference type="AlphaFoldDB" id="A0AAD4QAV6"/>
<keyword evidence="8 10" id="KW-0503">Monooxygenase</keyword>
<dbReference type="Gene3D" id="1.10.630.10">
    <property type="entry name" value="Cytochrome P450"/>
    <property type="match status" value="1"/>
</dbReference>
<dbReference type="GO" id="GO:0016705">
    <property type="term" value="F:oxidoreductase activity, acting on paired donors, with incorporation or reduction of molecular oxygen"/>
    <property type="evidence" value="ECO:0007669"/>
    <property type="project" value="InterPro"/>
</dbReference>
<sequence>MEIIDFTWSFVRISYRATYLLAVTFLTGSVLWLITKLAQRAFRKLPPGPRGLPLIGDVVHITDQDWLTAPQRMADYGDMMYINALGTGVLVVNSQRVAVDLLEKRSNIYSDRPHYISAGEFLTQNLTLSFSLFGELWHRHRRVAVEGFSKSNSQQFRPIQGREAIMLALELIKSPPSPEKHFKRHASSIMLTIIYDLPPTESEDDPVVVGINDHVERLLFEVQAGTRLVEYFPWMKYIPSRFAKWKRDAQYWFIQDSLMFGRLLGKVADELVHGIDRPSFGATVLKGQGKYGLSEREQAWIVGNMFAAGQETTSTTLHWWLLAMIVNPAVQARAHAELDEVVGRARPPTFADVPSLPYIRAMLKETLRWSPITVLGMPHSSIADDWYEGVFIPKGTIVVPNMRLLNSNPEVFGDDAAEFDPTRYLDGEKGRVNVQAGREDGHVTFGYGWRVCPGRYVAEDTLVIDLATLLWAMRFERPDGARGELDTHTLVHSGVMTRPVPFEFKAVPRFIEAEALLKEALDLCE</sequence>
<evidence type="ECO:0000313" key="12">
    <source>
        <dbReference type="EMBL" id="KAH8985560.1"/>
    </source>
</evidence>
<evidence type="ECO:0000256" key="1">
    <source>
        <dbReference type="ARBA" id="ARBA00001971"/>
    </source>
</evidence>
<evidence type="ECO:0000256" key="2">
    <source>
        <dbReference type="ARBA" id="ARBA00005179"/>
    </source>
</evidence>
<dbReference type="InterPro" id="IPR050364">
    <property type="entry name" value="Cytochrome_P450_fung"/>
</dbReference>
<evidence type="ECO:0000256" key="11">
    <source>
        <dbReference type="SAM" id="Phobius"/>
    </source>
</evidence>
<keyword evidence="11" id="KW-0472">Membrane</keyword>
<dbReference type="SUPFAM" id="SSF48264">
    <property type="entry name" value="Cytochrome P450"/>
    <property type="match status" value="1"/>
</dbReference>
<evidence type="ECO:0000256" key="10">
    <source>
        <dbReference type="RuleBase" id="RU000461"/>
    </source>
</evidence>
<evidence type="ECO:0000256" key="6">
    <source>
        <dbReference type="ARBA" id="ARBA00023002"/>
    </source>
</evidence>
<protein>
    <submittedName>
        <fullName evidence="12">Cytochrome P450</fullName>
    </submittedName>
</protein>
<keyword evidence="11" id="KW-0812">Transmembrane</keyword>
<comment type="pathway">
    <text evidence="2">Secondary metabolite biosynthesis.</text>
</comment>
<dbReference type="PRINTS" id="PR00463">
    <property type="entry name" value="EP450I"/>
</dbReference>
<name>A0AAD4QAV6_9AGAM</name>
<dbReference type="PANTHER" id="PTHR46300">
    <property type="entry name" value="P450, PUTATIVE (EUROFUNG)-RELATED-RELATED"/>
    <property type="match status" value="1"/>
</dbReference>
<evidence type="ECO:0000313" key="13">
    <source>
        <dbReference type="Proteomes" id="UP001201163"/>
    </source>
</evidence>
<dbReference type="InterPro" id="IPR001128">
    <property type="entry name" value="Cyt_P450"/>
</dbReference>
<dbReference type="GO" id="GO:0004497">
    <property type="term" value="F:monooxygenase activity"/>
    <property type="evidence" value="ECO:0007669"/>
    <property type="project" value="UniProtKB-KW"/>
</dbReference>
<dbReference type="CDD" id="cd11065">
    <property type="entry name" value="CYP64-like"/>
    <property type="match status" value="1"/>
</dbReference>
<keyword evidence="7 9" id="KW-0408">Iron</keyword>
<reference evidence="12" key="1">
    <citation type="submission" date="2022-01" db="EMBL/GenBank/DDBJ databases">
        <title>Comparative genomics reveals a dynamic genome evolution in the ectomycorrhizal milk-cap (Lactarius) mushrooms.</title>
        <authorList>
            <consortium name="DOE Joint Genome Institute"/>
            <person name="Lebreton A."/>
            <person name="Tang N."/>
            <person name="Kuo A."/>
            <person name="LaButti K."/>
            <person name="Drula E."/>
            <person name="Barry K."/>
            <person name="Clum A."/>
            <person name="Lipzen A."/>
            <person name="Mousain D."/>
            <person name="Ng V."/>
            <person name="Wang R."/>
            <person name="Wang X."/>
            <person name="Dai Y."/>
            <person name="Henrissat B."/>
            <person name="Grigoriev I.V."/>
            <person name="Guerin-Laguette A."/>
            <person name="Yu F."/>
            <person name="Martin F.M."/>
        </authorList>
    </citation>
    <scope>NUCLEOTIDE SEQUENCE</scope>
    <source>
        <strain evidence="12">QP</strain>
    </source>
</reference>
<dbReference type="PRINTS" id="PR00385">
    <property type="entry name" value="P450"/>
</dbReference>
<dbReference type="InterPro" id="IPR036396">
    <property type="entry name" value="Cyt_P450_sf"/>
</dbReference>
<keyword evidence="4 9" id="KW-0349">Heme</keyword>
<dbReference type="GO" id="GO:0005506">
    <property type="term" value="F:iron ion binding"/>
    <property type="evidence" value="ECO:0007669"/>
    <property type="project" value="InterPro"/>
</dbReference>
<dbReference type="EMBL" id="JAKELL010000062">
    <property type="protein sequence ID" value="KAH8985560.1"/>
    <property type="molecule type" value="Genomic_DNA"/>
</dbReference>